<dbReference type="Gene3D" id="3.40.50.1390">
    <property type="entry name" value="Resolvase, N-terminal catalytic domain"/>
    <property type="match status" value="1"/>
</dbReference>
<dbReference type="EMBL" id="CP036426">
    <property type="protein sequence ID" value="QDV36323.1"/>
    <property type="molecule type" value="Genomic_DNA"/>
</dbReference>
<dbReference type="SUPFAM" id="SSF53041">
    <property type="entry name" value="Resolvase-like"/>
    <property type="match status" value="1"/>
</dbReference>
<keyword evidence="3" id="KW-1185">Reference proteome</keyword>
<dbReference type="CDD" id="cd00338">
    <property type="entry name" value="Ser_Recombinase"/>
    <property type="match status" value="1"/>
</dbReference>
<evidence type="ECO:0000313" key="3">
    <source>
        <dbReference type="Proteomes" id="UP000317835"/>
    </source>
</evidence>
<proteinExistence type="predicted"/>
<accession>A0A518H667</accession>
<dbReference type="InterPro" id="IPR036162">
    <property type="entry name" value="Resolvase-like_N_sf"/>
</dbReference>
<evidence type="ECO:0000259" key="1">
    <source>
        <dbReference type="SMART" id="SM00857"/>
    </source>
</evidence>
<organism evidence="2 3">
    <name type="scientific">Tautonia plasticadhaerens</name>
    <dbReference type="NCBI Taxonomy" id="2527974"/>
    <lineage>
        <taxon>Bacteria</taxon>
        <taxon>Pseudomonadati</taxon>
        <taxon>Planctomycetota</taxon>
        <taxon>Planctomycetia</taxon>
        <taxon>Isosphaerales</taxon>
        <taxon>Isosphaeraceae</taxon>
        <taxon>Tautonia</taxon>
    </lineage>
</organism>
<dbReference type="KEGG" id="tpla:ElP_42430"/>
<dbReference type="PANTHER" id="PTHR30461">
    <property type="entry name" value="DNA-INVERTASE FROM LAMBDOID PROPHAGE"/>
    <property type="match status" value="1"/>
</dbReference>
<dbReference type="InterPro" id="IPR050639">
    <property type="entry name" value="SSR_resolvase"/>
</dbReference>
<sequence>MTRSDPWPSGTSNKIRRPHLERLAVVYVRQSTQRQVLENRESTDLQYKLARRAEELGWRPDRVLVIDDDLGRSGSSAADRVGFQRLLAEVGLNHMGLILGSEMSRLARSCKDWYQLLELASVFGVLIADQDGLYDPGQYNDRLLLGLKDNQTALHDAVQAVFDRACEADFEGGRCNGHDVGGGRPRPA</sequence>
<dbReference type="OrthoDB" id="244546at2"/>
<dbReference type="InterPro" id="IPR006119">
    <property type="entry name" value="Resolv_N"/>
</dbReference>
<gene>
    <name evidence="2" type="ORF">ElP_42430</name>
</gene>
<dbReference type="Proteomes" id="UP000317835">
    <property type="component" value="Chromosome"/>
</dbReference>
<name>A0A518H667_9BACT</name>
<dbReference type="GO" id="GO:0003677">
    <property type="term" value="F:DNA binding"/>
    <property type="evidence" value="ECO:0007669"/>
    <property type="project" value="InterPro"/>
</dbReference>
<evidence type="ECO:0000313" key="2">
    <source>
        <dbReference type="EMBL" id="QDV36323.1"/>
    </source>
</evidence>
<feature type="domain" description="Resolvase/invertase-type recombinase catalytic" evidence="1">
    <location>
        <begin position="24"/>
        <end position="167"/>
    </location>
</feature>
<protein>
    <recommendedName>
        <fullName evidence="1">Resolvase/invertase-type recombinase catalytic domain-containing protein</fullName>
    </recommendedName>
</protein>
<reference evidence="2 3" key="1">
    <citation type="submission" date="2019-02" db="EMBL/GenBank/DDBJ databases">
        <title>Deep-cultivation of Planctomycetes and their phenomic and genomic characterization uncovers novel biology.</title>
        <authorList>
            <person name="Wiegand S."/>
            <person name="Jogler M."/>
            <person name="Boedeker C."/>
            <person name="Pinto D."/>
            <person name="Vollmers J."/>
            <person name="Rivas-Marin E."/>
            <person name="Kohn T."/>
            <person name="Peeters S.H."/>
            <person name="Heuer A."/>
            <person name="Rast P."/>
            <person name="Oberbeckmann S."/>
            <person name="Bunk B."/>
            <person name="Jeske O."/>
            <person name="Meyerdierks A."/>
            <person name="Storesund J.E."/>
            <person name="Kallscheuer N."/>
            <person name="Luecker S."/>
            <person name="Lage O.M."/>
            <person name="Pohl T."/>
            <person name="Merkel B.J."/>
            <person name="Hornburger P."/>
            <person name="Mueller R.-W."/>
            <person name="Bruemmer F."/>
            <person name="Labrenz M."/>
            <person name="Spormann A.M."/>
            <person name="Op den Camp H."/>
            <person name="Overmann J."/>
            <person name="Amann R."/>
            <person name="Jetten M.S.M."/>
            <person name="Mascher T."/>
            <person name="Medema M.H."/>
            <person name="Devos D.P."/>
            <person name="Kaster A.-K."/>
            <person name="Ovreas L."/>
            <person name="Rohde M."/>
            <person name="Galperin M.Y."/>
            <person name="Jogler C."/>
        </authorList>
    </citation>
    <scope>NUCLEOTIDE SEQUENCE [LARGE SCALE GENOMIC DNA]</scope>
    <source>
        <strain evidence="2 3">ElP</strain>
    </source>
</reference>
<dbReference type="AlphaFoldDB" id="A0A518H667"/>
<dbReference type="GO" id="GO:0000150">
    <property type="term" value="F:DNA strand exchange activity"/>
    <property type="evidence" value="ECO:0007669"/>
    <property type="project" value="InterPro"/>
</dbReference>
<dbReference type="SMART" id="SM00857">
    <property type="entry name" value="Resolvase"/>
    <property type="match status" value="1"/>
</dbReference>
<dbReference type="Pfam" id="PF00239">
    <property type="entry name" value="Resolvase"/>
    <property type="match status" value="1"/>
</dbReference>
<dbReference type="PANTHER" id="PTHR30461:SF23">
    <property type="entry name" value="DNA RECOMBINASE-RELATED"/>
    <property type="match status" value="1"/>
</dbReference>